<dbReference type="AlphaFoldDB" id="A0A9P4NFN4"/>
<dbReference type="PANTHER" id="PTHR48070:SF4">
    <property type="entry name" value="ESTERASE ALNB"/>
    <property type="match status" value="1"/>
</dbReference>
<comment type="caution">
    <text evidence="3">The sequence shown here is derived from an EMBL/GenBank/DDBJ whole genome shotgun (WGS) entry which is preliminary data.</text>
</comment>
<protein>
    <recommendedName>
        <fullName evidence="2">Serine hydrolase domain-containing protein</fullName>
    </recommendedName>
</protein>
<organism evidence="3 4">
    <name type="scientific">Tothia fuscella</name>
    <dbReference type="NCBI Taxonomy" id="1048955"/>
    <lineage>
        <taxon>Eukaryota</taxon>
        <taxon>Fungi</taxon>
        <taxon>Dikarya</taxon>
        <taxon>Ascomycota</taxon>
        <taxon>Pezizomycotina</taxon>
        <taxon>Dothideomycetes</taxon>
        <taxon>Pleosporomycetidae</taxon>
        <taxon>Venturiales</taxon>
        <taxon>Cylindrosympodiaceae</taxon>
        <taxon>Tothia</taxon>
    </lineage>
</organism>
<dbReference type="Gene3D" id="3.40.50.1820">
    <property type="entry name" value="alpha/beta hydrolase"/>
    <property type="match status" value="1"/>
</dbReference>
<dbReference type="GO" id="GO:0005634">
    <property type="term" value="C:nucleus"/>
    <property type="evidence" value="ECO:0007669"/>
    <property type="project" value="TreeGrafter"/>
</dbReference>
<keyword evidence="4" id="KW-1185">Reference proteome</keyword>
<dbReference type="PANTHER" id="PTHR48070">
    <property type="entry name" value="ESTERASE OVCA2"/>
    <property type="match status" value="1"/>
</dbReference>
<evidence type="ECO:0000313" key="3">
    <source>
        <dbReference type="EMBL" id="KAF2419581.1"/>
    </source>
</evidence>
<dbReference type="GO" id="GO:0016787">
    <property type="term" value="F:hydrolase activity"/>
    <property type="evidence" value="ECO:0007669"/>
    <property type="project" value="UniProtKB-KW"/>
</dbReference>
<name>A0A9P4NFN4_9PEZI</name>
<accession>A0A9P4NFN4</accession>
<dbReference type="Pfam" id="PF03959">
    <property type="entry name" value="FSH1"/>
    <property type="match status" value="1"/>
</dbReference>
<evidence type="ECO:0000256" key="1">
    <source>
        <dbReference type="ARBA" id="ARBA00022801"/>
    </source>
</evidence>
<dbReference type="Proteomes" id="UP000800235">
    <property type="component" value="Unassembled WGS sequence"/>
</dbReference>
<dbReference type="GO" id="GO:0005737">
    <property type="term" value="C:cytoplasm"/>
    <property type="evidence" value="ECO:0007669"/>
    <property type="project" value="TreeGrafter"/>
</dbReference>
<dbReference type="EMBL" id="MU007119">
    <property type="protein sequence ID" value="KAF2419581.1"/>
    <property type="molecule type" value="Genomic_DNA"/>
</dbReference>
<dbReference type="OrthoDB" id="2094269at2759"/>
<dbReference type="InterPro" id="IPR005645">
    <property type="entry name" value="FSH-like_dom"/>
</dbReference>
<gene>
    <name evidence="3" type="ORF">EJ08DRAFT_43567</name>
</gene>
<dbReference type="SUPFAM" id="SSF53474">
    <property type="entry name" value="alpha/beta-Hydrolases"/>
    <property type="match status" value="1"/>
</dbReference>
<feature type="domain" description="Serine hydrolase" evidence="2">
    <location>
        <begin position="25"/>
        <end position="233"/>
    </location>
</feature>
<reference evidence="3" key="1">
    <citation type="journal article" date="2020" name="Stud. Mycol.">
        <title>101 Dothideomycetes genomes: a test case for predicting lifestyles and emergence of pathogens.</title>
        <authorList>
            <person name="Haridas S."/>
            <person name="Albert R."/>
            <person name="Binder M."/>
            <person name="Bloem J."/>
            <person name="Labutti K."/>
            <person name="Salamov A."/>
            <person name="Andreopoulos B."/>
            <person name="Baker S."/>
            <person name="Barry K."/>
            <person name="Bills G."/>
            <person name="Bluhm B."/>
            <person name="Cannon C."/>
            <person name="Castanera R."/>
            <person name="Culley D."/>
            <person name="Daum C."/>
            <person name="Ezra D."/>
            <person name="Gonzalez J."/>
            <person name="Henrissat B."/>
            <person name="Kuo A."/>
            <person name="Liang C."/>
            <person name="Lipzen A."/>
            <person name="Lutzoni F."/>
            <person name="Magnuson J."/>
            <person name="Mondo S."/>
            <person name="Nolan M."/>
            <person name="Ohm R."/>
            <person name="Pangilinan J."/>
            <person name="Park H.-J."/>
            <person name="Ramirez L."/>
            <person name="Alfaro M."/>
            <person name="Sun H."/>
            <person name="Tritt A."/>
            <person name="Yoshinaga Y."/>
            <person name="Zwiers L.-H."/>
            <person name="Turgeon B."/>
            <person name="Goodwin S."/>
            <person name="Spatafora J."/>
            <person name="Crous P."/>
            <person name="Grigoriev I."/>
        </authorList>
    </citation>
    <scope>NUCLEOTIDE SEQUENCE</scope>
    <source>
        <strain evidence="3">CBS 130266</strain>
    </source>
</reference>
<dbReference type="InterPro" id="IPR050593">
    <property type="entry name" value="LovG"/>
</dbReference>
<keyword evidence="1" id="KW-0378">Hydrolase</keyword>
<dbReference type="InterPro" id="IPR029058">
    <property type="entry name" value="AB_hydrolase_fold"/>
</dbReference>
<sequence>MQTSEPAFFEAHCMCYAKSGSLSMSEKKILCLHGAGTSDDILRSQLGSIAPTLEKDLSVTLVYVNAPIDCGPHKAVDGIYEGPFKTWFTWSGQNPPPESDVESILDSFDLLYQIIEEQGPFEGVIGFSQGATIAAAILLHYQRQNPLEPAYALFKYAIFFSAAAIVDIEPIPLLKDWAENRKIHIPTLHVLGKEDPLYSEGIAMSKICSGDLTSVVTHNQGHCIPRDAGTVRAIVKAMEMLHFMSVVA</sequence>
<evidence type="ECO:0000313" key="4">
    <source>
        <dbReference type="Proteomes" id="UP000800235"/>
    </source>
</evidence>
<dbReference type="GO" id="GO:0019748">
    <property type="term" value="P:secondary metabolic process"/>
    <property type="evidence" value="ECO:0007669"/>
    <property type="project" value="TreeGrafter"/>
</dbReference>
<evidence type="ECO:0000259" key="2">
    <source>
        <dbReference type="Pfam" id="PF03959"/>
    </source>
</evidence>
<proteinExistence type="predicted"/>